<feature type="domain" description="SIS" evidence="1">
    <location>
        <begin position="25"/>
        <end position="187"/>
    </location>
</feature>
<organism evidence="2 3">
    <name type="scientific">Candidatus Edwardsbacteria bacterium GWF2_54_11</name>
    <dbReference type="NCBI Taxonomy" id="1817851"/>
    <lineage>
        <taxon>Bacteria</taxon>
        <taxon>Candidatus Edwardsiibacteriota</taxon>
    </lineage>
</organism>
<evidence type="ECO:0000313" key="3">
    <source>
        <dbReference type="Proteomes" id="UP000177230"/>
    </source>
</evidence>
<accession>A0A1F5R0Y5</accession>
<dbReference type="AlphaFoldDB" id="A0A1F5R0Y5"/>
<dbReference type="PANTHER" id="PTHR30390:SF8">
    <property type="entry name" value="SUGAR ISOMERASE (SIS)"/>
    <property type="match status" value="1"/>
</dbReference>
<dbReference type="InterPro" id="IPR001347">
    <property type="entry name" value="SIS_dom"/>
</dbReference>
<dbReference type="PANTHER" id="PTHR30390">
    <property type="entry name" value="SEDOHEPTULOSE 7-PHOSPHATE ISOMERASE / DNAA INITIATOR-ASSOCIATING FACTOR FOR REPLICATION INITIATION"/>
    <property type="match status" value="1"/>
</dbReference>
<protein>
    <recommendedName>
        <fullName evidence="1">SIS domain-containing protein</fullName>
    </recommendedName>
</protein>
<dbReference type="SUPFAM" id="SSF53697">
    <property type="entry name" value="SIS domain"/>
    <property type="match status" value="1"/>
</dbReference>
<comment type="caution">
    <text evidence="2">The sequence shown here is derived from an EMBL/GenBank/DDBJ whole genome shotgun (WGS) entry which is preliminary data.</text>
</comment>
<reference evidence="2 3" key="1">
    <citation type="journal article" date="2016" name="Nat. Commun.">
        <title>Thousands of microbial genomes shed light on interconnected biogeochemical processes in an aquifer system.</title>
        <authorList>
            <person name="Anantharaman K."/>
            <person name="Brown C.T."/>
            <person name="Hug L.A."/>
            <person name="Sharon I."/>
            <person name="Castelle C.J."/>
            <person name="Probst A.J."/>
            <person name="Thomas B.C."/>
            <person name="Singh A."/>
            <person name="Wilkins M.J."/>
            <person name="Karaoz U."/>
            <person name="Brodie E.L."/>
            <person name="Williams K.H."/>
            <person name="Hubbard S.S."/>
            <person name="Banfield J.F."/>
        </authorList>
    </citation>
    <scope>NUCLEOTIDE SEQUENCE [LARGE SCALE GENOMIC DNA]</scope>
</reference>
<gene>
    <name evidence="2" type="ORF">A2024_08210</name>
</gene>
<dbReference type="EMBL" id="MFFM01000048">
    <property type="protein sequence ID" value="OGF08152.1"/>
    <property type="molecule type" value="Genomic_DNA"/>
</dbReference>
<dbReference type="Pfam" id="PF13580">
    <property type="entry name" value="SIS_2"/>
    <property type="match status" value="1"/>
</dbReference>
<dbReference type="InterPro" id="IPR050099">
    <property type="entry name" value="SIS_GmhA/DiaA_subfam"/>
</dbReference>
<evidence type="ECO:0000313" key="2">
    <source>
        <dbReference type="EMBL" id="OGF08152.1"/>
    </source>
</evidence>
<dbReference type="Proteomes" id="UP000177230">
    <property type="component" value="Unassembled WGS sequence"/>
</dbReference>
<dbReference type="GO" id="GO:1901135">
    <property type="term" value="P:carbohydrate derivative metabolic process"/>
    <property type="evidence" value="ECO:0007669"/>
    <property type="project" value="InterPro"/>
</dbReference>
<name>A0A1F5R0Y5_9BACT</name>
<dbReference type="GO" id="GO:0097367">
    <property type="term" value="F:carbohydrate derivative binding"/>
    <property type="evidence" value="ECO:0007669"/>
    <property type="project" value="InterPro"/>
</dbReference>
<dbReference type="Gene3D" id="3.40.50.10490">
    <property type="entry name" value="Glucose-6-phosphate isomerase like protein, domain 1"/>
    <property type="match status" value="1"/>
</dbReference>
<dbReference type="InterPro" id="IPR035461">
    <property type="entry name" value="GmhA/DiaA"/>
</dbReference>
<dbReference type="CDD" id="cd05006">
    <property type="entry name" value="SIS_GmhA"/>
    <property type="match status" value="1"/>
</dbReference>
<sequence length="191" mass="20721">MSFESYIRELNETLSKIDRGQLDGLADLLLKAYRQERTIYVIGNGGSAANASHFAQDLAKGCRGALDSERRFKAISLTDNVPFITALANDDGYQYVFEQQLRTFAKAGDVLVAISGSGNSPNVLTAVDWANHSGLTTVGVTGFDGGKLKALAGHQLHVPLNDMCTAESIHSILFHYVVLELQKMLDLSCRG</sequence>
<dbReference type="PROSITE" id="PS51464">
    <property type="entry name" value="SIS"/>
    <property type="match status" value="1"/>
</dbReference>
<proteinExistence type="predicted"/>
<dbReference type="InterPro" id="IPR046348">
    <property type="entry name" value="SIS_dom_sf"/>
</dbReference>
<evidence type="ECO:0000259" key="1">
    <source>
        <dbReference type="PROSITE" id="PS51464"/>
    </source>
</evidence>